<reference evidence="1" key="1">
    <citation type="journal article" date="2012" name="PLoS ONE">
        <title>Gene sets for utilization of primary and secondary nutrition supplies in the distal gut of endangered iberian lynx.</title>
        <authorList>
            <person name="Alcaide M."/>
            <person name="Messina E."/>
            <person name="Richter M."/>
            <person name="Bargiela R."/>
            <person name="Peplies J."/>
            <person name="Huws S.A."/>
            <person name="Newbold C.J."/>
            <person name="Golyshin P.N."/>
            <person name="Simon M.A."/>
            <person name="Lopez G."/>
            <person name="Yakimov M.M."/>
            <person name="Ferrer M."/>
        </authorList>
    </citation>
    <scope>NUCLEOTIDE SEQUENCE</scope>
</reference>
<evidence type="ECO:0000313" key="1">
    <source>
        <dbReference type="EMBL" id="EJX01790.1"/>
    </source>
</evidence>
<protein>
    <submittedName>
        <fullName evidence="1">UDP-2,3-diacylglucosamine hydrolase</fullName>
    </submittedName>
</protein>
<sequence length="91" mass="10071">MADKKIPVLTGLTSVDPLSNPIVISDLDLVGSKPKTIMAFLRFMKSHAPRYTELVILGNLFSYWTGDDTMKEAAPIVAQLKHYVSTGHRVI</sequence>
<feature type="non-terminal residue" evidence="1">
    <location>
        <position position="91"/>
    </location>
</feature>
<comment type="caution">
    <text evidence="1">The sequence shown here is derived from an EMBL/GenBank/DDBJ whole genome shotgun (WGS) entry which is preliminary data.</text>
</comment>
<keyword evidence="1" id="KW-0378">Hydrolase</keyword>
<name>J9GPA0_9ZZZZ</name>
<dbReference type="GO" id="GO:0016787">
    <property type="term" value="F:hydrolase activity"/>
    <property type="evidence" value="ECO:0007669"/>
    <property type="project" value="UniProtKB-KW"/>
</dbReference>
<dbReference type="EMBL" id="AMCI01002815">
    <property type="protein sequence ID" value="EJX01790.1"/>
    <property type="molecule type" value="Genomic_DNA"/>
</dbReference>
<organism evidence="1">
    <name type="scientific">gut metagenome</name>
    <dbReference type="NCBI Taxonomy" id="749906"/>
    <lineage>
        <taxon>unclassified sequences</taxon>
        <taxon>metagenomes</taxon>
        <taxon>organismal metagenomes</taxon>
    </lineage>
</organism>
<proteinExistence type="predicted"/>
<dbReference type="AlphaFoldDB" id="J9GPA0"/>
<gene>
    <name evidence="1" type="ORF">EVA_10106</name>
</gene>
<accession>J9GPA0</accession>